<dbReference type="EMBL" id="JACHMN010000002">
    <property type="protein sequence ID" value="MBB5871373.1"/>
    <property type="molecule type" value="Genomic_DNA"/>
</dbReference>
<evidence type="ECO:0000313" key="2">
    <source>
        <dbReference type="Proteomes" id="UP000587527"/>
    </source>
</evidence>
<dbReference type="RefSeq" id="WP_184839374.1">
    <property type="nucleotide sequence ID" value="NZ_JACHMN010000002.1"/>
</dbReference>
<reference evidence="1 2" key="1">
    <citation type="submission" date="2020-08" db="EMBL/GenBank/DDBJ databases">
        <title>Sequencing the genomes of 1000 actinobacteria strains.</title>
        <authorList>
            <person name="Klenk H.-P."/>
        </authorList>
    </citation>
    <scope>NUCLEOTIDE SEQUENCE [LARGE SCALE GENOMIC DNA]</scope>
    <source>
        <strain evidence="1 2">DSM 45362</strain>
    </source>
</reference>
<dbReference type="AlphaFoldDB" id="A0A841BWT5"/>
<keyword evidence="2" id="KW-1185">Reference proteome</keyword>
<sequence length="336" mass="35865">METVHEVLTALAERYAFGEVSALIDDGADARVLDAETVAAIQQLCVFGQRLLDLDAEDFGAADTADGKALPAGLRDAVPLELRARAVACRMPQAPKEPHRGALGSLRPAYQLLLEVIDARWRRHENTAVVSAIHIASEYAPLLVWERVLGHAGDPLRLPDAVGGEGSLWGDFDDRACPHTKAEKSAAHRVLKVGHEPPSGWQTYLDRQHSTVAGALRVCAIGCPQPCTVLRRLSAAQTQLVADGCRLAFTLNTSAIVKLRHSAPVGHGFGVPSRDEVLEAWQRTRTSLARHAPAIEQDDGFALPGLTILFSELAGTALTPATMVADTAKALAATLG</sequence>
<gene>
    <name evidence="1" type="ORF">F4553_004752</name>
</gene>
<accession>A0A841BWT5</accession>
<evidence type="ECO:0000313" key="1">
    <source>
        <dbReference type="EMBL" id="MBB5871373.1"/>
    </source>
</evidence>
<organism evidence="1 2">
    <name type="scientific">Allocatelliglobosispora scoriae</name>
    <dbReference type="NCBI Taxonomy" id="643052"/>
    <lineage>
        <taxon>Bacteria</taxon>
        <taxon>Bacillati</taxon>
        <taxon>Actinomycetota</taxon>
        <taxon>Actinomycetes</taxon>
        <taxon>Micromonosporales</taxon>
        <taxon>Micromonosporaceae</taxon>
        <taxon>Allocatelliglobosispora</taxon>
    </lineage>
</organism>
<proteinExistence type="predicted"/>
<protein>
    <submittedName>
        <fullName evidence="1">Uncharacterized protein</fullName>
    </submittedName>
</protein>
<comment type="caution">
    <text evidence="1">The sequence shown here is derived from an EMBL/GenBank/DDBJ whole genome shotgun (WGS) entry which is preliminary data.</text>
</comment>
<dbReference type="Proteomes" id="UP000587527">
    <property type="component" value="Unassembled WGS sequence"/>
</dbReference>
<name>A0A841BWT5_9ACTN</name>